<keyword evidence="4" id="KW-1185">Reference proteome</keyword>
<evidence type="ECO:0000313" key="3">
    <source>
        <dbReference type="EMBL" id="PKU22232.1"/>
    </source>
</evidence>
<evidence type="ECO:0000313" key="4">
    <source>
        <dbReference type="Proteomes" id="UP000233293"/>
    </source>
</evidence>
<sequence length="117" mass="13151">MFGATPAVFLGITVIFMGGCAIMTGQALARTWRPLWYTLPYMFLLGAGDRFLVYALFNGQFLSLPGYLLDSATLFLFAMLAHRVTRAGQMVSQYPWLYKRIGLFRWSENDGSPPNPT</sequence>
<keyword evidence="1" id="KW-0812">Transmembrane</keyword>
<evidence type="ECO:0000256" key="1">
    <source>
        <dbReference type="SAM" id="Phobius"/>
    </source>
</evidence>
<feature type="transmembrane region" description="Helical" evidence="1">
    <location>
        <begin position="6"/>
        <end position="28"/>
    </location>
</feature>
<protein>
    <recommendedName>
        <fullName evidence="2">DUF6867 domain-containing protein</fullName>
    </recommendedName>
</protein>
<evidence type="ECO:0000259" key="2">
    <source>
        <dbReference type="Pfam" id="PF21741"/>
    </source>
</evidence>
<keyword evidence="1" id="KW-1133">Transmembrane helix</keyword>
<feature type="domain" description="DUF6867" evidence="2">
    <location>
        <begin position="5"/>
        <end position="108"/>
    </location>
</feature>
<accession>A0A2N3PPA8</accession>
<feature type="transmembrane region" description="Helical" evidence="1">
    <location>
        <begin position="63"/>
        <end position="81"/>
    </location>
</feature>
<reference evidence="4" key="1">
    <citation type="submission" date="2017-12" db="EMBL/GenBank/DDBJ databases">
        <title>Draft genome sequence of Telmatospirillum siberiense 26-4b1T, an acidotolerant peatland alphaproteobacterium potentially involved in sulfur cycling.</title>
        <authorList>
            <person name="Hausmann B."/>
            <person name="Pjevac P."/>
            <person name="Schreck K."/>
            <person name="Herbold C.W."/>
            <person name="Daims H."/>
            <person name="Wagner M."/>
            <person name="Pester M."/>
            <person name="Loy A."/>
        </authorList>
    </citation>
    <scope>NUCLEOTIDE SEQUENCE [LARGE SCALE GENOMIC DNA]</scope>
    <source>
        <strain evidence="4">26-4b1</strain>
    </source>
</reference>
<keyword evidence="1" id="KW-0472">Membrane</keyword>
<comment type="caution">
    <text evidence="3">The sequence shown here is derived from an EMBL/GenBank/DDBJ whole genome shotgun (WGS) entry which is preliminary data.</text>
</comment>
<gene>
    <name evidence="3" type="ORF">CWS72_22895</name>
</gene>
<name>A0A2N3PPA8_9PROT</name>
<dbReference type="InterPro" id="IPR049201">
    <property type="entry name" value="DUF6867"/>
</dbReference>
<dbReference type="OrthoDB" id="9806174at2"/>
<dbReference type="AlphaFoldDB" id="A0A2N3PPA8"/>
<dbReference type="EMBL" id="PIUM01000036">
    <property type="protein sequence ID" value="PKU22232.1"/>
    <property type="molecule type" value="Genomic_DNA"/>
</dbReference>
<dbReference type="Proteomes" id="UP000233293">
    <property type="component" value="Unassembled WGS sequence"/>
</dbReference>
<organism evidence="3 4">
    <name type="scientific">Telmatospirillum siberiense</name>
    <dbReference type="NCBI Taxonomy" id="382514"/>
    <lineage>
        <taxon>Bacteria</taxon>
        <taxon>Pseudomonadati</taxon>
        <taxon>Pseudomonadota</taxon>
        <taxon>Alphaproteobacteria</taxon>
        <taxon>Rhodospirillales</taxon>
        <taxon>Rhodospirillaceae</taxon>
        <taxon>Telmatospirillum</taxon>
    </lineage>
</organism>
<proteinExistence type="predicted"/>
<dbReference type="Pfam" id="PF21741">
    <property type="entry name" value="DUF6867"/>
    <property type="match status" value="1"/>
</dbReference>